<keyword evidence="2" id="KW-1185">Reference proteome</keyword>
<dbReference type="Proteomes" id="UP000030645">
    <property type="component" value="Unassembled WGS sequence"/>
</dbReference>
<proteinExistence type="predicted"/>
<dbReference type="AlphaFoldDB" id="W9S6Q0"/>
<name>W9S6Q0_9ROSA</name>
<gene>
    <name evidence="1" type="ORF">L484_024501</name>
</gene>
<protein>
    <submittedName>
        <fullName evidence="1">Uncharacterized protein</fullName>
    </submittedName>
</protein>
<evidence type="ECO:0000313" key="1">
    <source>
        <dbReference type="EMBL" id="EXB93163.1"/>
    </source>
</evidence>
<organism evidence="1 2">
    <name type="scientific">Morus notabilis</name>
    <dbReference type="NCBI Taxonomy" id="981085"/>
    <lineage>
        <taxon>Eukaryota</taxon>
        <taxon>Viridiplantae</taxon>
        <taxon>Streptophyta</taxon>
        <taxon>Embryophyta</taxon>
        <taxon>Tracheophyta</taxon>
        <taxon>Spermatophyta</taxon>
        <taxon>Magnoliopsida</taxon>
        <taxon>eudicotyledons</taxon>
        <taxon>Gunneridae</taxon>
        <taxon>Pentapetalae</taxon>
        <taxon>rosids</taxon>
        <taxon>fabids</taxon>
        <taxon>Rosales</taxon>
        <taxon>Moraceae</taxon>
        <taxon>Moreae</taxon>
        <taxon>Morus</taxon>
    </lineage>
</organism>
<reference evidence="2" key="1">
    <citation type="submission" date="2013-01" db="EMBL/GenBank/DDBJ databases">
        <title>Draft Genome Sequence of a Mulberry Tree, Morus notabilis C.K. Schneid.</title>
        <authorList>
            <person name="He N."/>
            <person name="Zhao S."/>
        </authorList>
    </citation>
    <scope>NUCLEOTIDE SEQUENCE</scope>
</reference>
<sequence length="112" mass="13048">MLPCLFPDQIRAAKLYLDAQDDDNNLHCKTCRLNREMLHVWVNLTRWKDPYGCDAAFRLRMLGLLRQVDFLGSAPSRKQSFYDESLLSFSTLWRRKLKELEFSGGGKRSSSC</sequence>
<dbReference type="EMBL" id="KE345062">
    <property type="protein sequence ID" value="EXB93163.1"/>
    <property type="molecule type" value="Genomic_DNA"/>
</dbReference>
<accession>W9S6Q0</accession>
<evidence type="ECO:0000313" key="2">
    <source>
        <dbReference type="Proteomes" id="UP000030645"/>
    </source>
</evidence>
<dbReference type="eggNOG" id="ENOG502SD54">
    <property type="taxonomic scope" value="Eukaryota"/>
</dbReference>